<dbReference type="GO" id="GO:0016705">
    <property type="term" value="F:oxidoreductase activity, acting on paired donors, with incorporation or reduction of molecular oxygen"/>
    <property type="evidence" value="ECO:0007669"/>
    <property type="project" value="InterPro"/>
</dbReference>
<dbReference type="PANTHER" id="PTHR24287">
    <property type="entry name" value="P450, PUTATIVE (EUROFUNG)-RELATED"/>
    <property type="match status" value="1"/>
</dbReference>
<evidence type="ECO:0000256" key="5">
    <source>
        <dbReference type="ARBA" id="ARBA00023004"/>
    </source>
</evidence>
<evidence type="ECO:0000256" key="2">
    <source>
        <dbReference type="ARBA" id="ARBA00010617"/>
    </source>
</evidence>
<reference evidence="10" key="1">
    <citation type="submission" date="2018-12" db="EMBL/GenBank/DDBJ databases">
        <authorList>
            <person name="Syme R.A."/>
            <person name="Farfan-Caceres L."/>
            <person name="Lichtenzveig J."/>
        </authorList>
    </citation>
    <scope>NUCLEOTIDE SEQUENCE</scope>
    <source>
        <strain evidence="10">Al4</strain>
    </source>
</reference>
<comment type="caution">
    <text evidence="10">The sequence shown here is derived from an EMBL/GenBank/DDBJ whole genome shotgun (WGS) entry which is preliminary data.</text>
</comment>
<proteinExistence type="inferred from homology"/>
<dbReference type="SUPFAM" id="SSF48264">
    <property type="entry name" value="Cytochrome P450"/>
    <property type="match status" value="1"/>
</dbReference>
<keyword evidence="7 8" id="KW-0349">Heme</keyword>
<keyword evidence="6 8" id="KW-0503">Monooxygenase</keyword>
<dbReference type="InterPro" id="IPR036396">
    <property type="entry name" value="Cyt_P450_sf"/>
</dbReference>
<dbReference type="PROSITE" id="PS00086">
    <property type="entry name" value="CYTOCHROME_P450"/>
    <property type="match status" value="1"/>
</dbReference>
<keyword evidence="4 8" id="KW-0560">Oxidoreductase</keyword>
<sequence length="399" mass="45345">MMSSKARWQKPYSARTGKCGNETGPSSGPMYVLWIKPLTGLDSPRLQCAKSRIDDLEITESHFAHVLRELGTEGKAIYVWDLVDRYQLDVATHVFFGTSTDSLITNKQPFREAMEKLLKIASYKMSFGTLGTYLPEWLVAWSAMQELDRYVHSLHDLATSAKPDAAPDTKGTLMDTLAYLNLDFKTFKAQVTAIMLGGKDPPALTMTWAIWELARHPEVYQQVREEVRRVCGISTPPTRTELKDCHFVRAVVNEAMRLYHPLAINMKIALRDTTLPIGGGLSGREPLAVLKGTPVEAPQVLSLWSLQRRTDLVGPDANEFNPSRWATWTPKQWEFIPFNHGVRTCIGKNFGQEQVEYLIARLAQEFSRLEVAEEQKLPMKYKFELNVKPLWPCLVKFVR</sequence>
<gene>
    <name evidence="10" type="ORF">EKO04_005157</name>
</gene>
<dbReference type="InterPro" id="IPR002401">
    <property type="entry name" value="Cyt_P450_E_grp-I"/>
</dbReference>
<protein>
    <recommendedName>
        <fullName evidence="12">Cytochrome P450</fullName>
    </recommendedName>
</protein>
<keyword evidence="5 7" id="KW-0408">Iron</keyword>
<reference evidence="10" key="2">
    <citation type="submission" date="2020-09" db="EMBL/GenBank/DDBJ databases">
        <title>Reference genome assembly for Australian Ascochyta lentis isolate Al4.</title>
        <authorList>
            <person name="Lee R.C."/>
            <person name="Farfan-Caceres L.M."/>
            <person name="Debler J.W."/>
            <person name="Williams A.H."/>
            <person name="Henares B.M."/>
        </authorList>
    </citation>
    <scope>NUCLEOTIDE SEQUENCE</scope>
    <source>
        <strain evidence="10">Al4</strain>
    </source>
</reference>
<organism evidence="10 11">
    <name type="scientific">Ascochyta lentis</name>
    <dbReference type="NCBI Taxonomy" id="205686"/>
    <lineage>
        <taxon>Eukaryota</taxon>
        <taxon>Fungi</taxon>
        <taxon>Dikarya</taxon>
        <taxon>Ascomycota</taxon>
        <taxon>Pezizomycotina</taxon>
        <taxon>Dothideomycetes</taxon>
        <taxon>Pleosporomycetidae</taxon>
        <taxon>Pleosporales</taxon>
        <taxon>Pleosporineae</taxon>
        <taxon>Didymellaceae</taxon>
        <taxon>Ascochyta</taxon>
    </lineage>
</organism>
<dbReference type="PRINTS" id="PR00463">
    <property type="entry name" value="EP450I"/>
</dbReference>
<dbReference type="AlphaFoldDB" id="A0A8H7J5H2"/>
<dbReference type="Proteomes" id="UP000651452">
    <property type="component" value="Unassembled WGS sequence"/>
</dbReference>
<evidence type="ECO:0000256" key="3">
    <source>
        <dbReference type="ARBA" id="ARBA00022723"/>
    </source>
</evidence>
<dbReference type="GO" id="GO:0005506">
    <property type="term" value="F:iron ion binding"/>
    <property type="evidence" value="ECO:0007669"/>
    <property type="project" value="InterPro"/>
</dbReference>
<keyword evidence="3 7" id="KW-0479">Metal-binding</keyword>
<evidence type="ECO:0000256" key="8">
    <source>
        <dbReference type="RuleBase" id="RU000461"/>
    </source>
</evidence>
<name>A0A8H7J5H2_9PLEO</name>
<dbReference type="GO" id="GO:0004497">
    <property type="term" value="F:monooxygenase activity"/>
    <property type="evidence" value="ECO:0007669"/>
    <property type="project" value="UniProtKB-KW"/>
</dbReference>
<dbReference type="InterPro" id="IPR001128">
    <property type="entry name" value="Cyt_P450"/>
</dbReference>
<dbReference type="PRINTS" id="PR00385">
    <property type="entry name" value="P450"/>
</dbReference>
<comment type="cofactor">
    <cofactor evidence="1 7">
        <name>heme</name>
        <dbReference type="ChEBI" id="CHEBI:30413"/>
    </cofactor>
</comment>
<dbReference type="EMBL" id="RZGK01000008">
    <property type="protein sequence ID" value="KAF9696973.1"/>
    <property type="molecule type" value="Genomic_DNA"/>
</dbReference>
<dbReference type="InterPro" id="IPR047146">
    <property type="entry name" value="Cyt_P450_E_CYP52_fungi"/>
</dbReference>
<dbReference type="OrthoDB" id="1470350at2759"/>
<dbReference type="InterPro" id="IPR017972">
    <property type="entry name" value="Cyt_P450_CS"/>
</dbReference>
<dbReference type="GO" id="GO:0020037">
    <property type="term" value="F:heme binding"/>
    <property type="evidence" value="ECO:0007669"/>
    <property type="project" value="InterPro"/>
</dbReference>
<evidence type="ECO:0000256" key="9">
    <source>
        <dbReference type="SAM" id="MobiDB-lite"/>
    </source>
</evidence>
<feature type="binding site" description="axial binding residue" evidence="7">
    <location>
        <position position="345"/>
    </location>
    <ligand>
        <name>heme</name>
        <dbReference type="ChEBI" id="CHEBI:30413"/>
    </ligand>
    <ligandPart>
        <name>Fe</name>
        <dbReference type="ChEBI" id="CHEBI:18248"/>
    </ligandPart>
</feature>
<evidence type="ECO:0000313" key="11">
    <source>
        <dbReference type="Proteomes" id="UP000651452"/>
    </source>
</evidence>
<evidence type="ECO:0000256" key="6">
    <source>
        <dbReference type="ARBA" id="ARBA00023033"/>
    </source>
</evidence>
<feature type="region of interest" description="Disordered" evidence="9">
    <location>
        <begin position="1"/>
        <end position="23"/>
    </location>
</feature>
<dbReference type="PANTHER" id="PTHR24287:SF5">
    <property type="entry name" value="P450, PUTATIVE (EUROFUNG)-RELATED"/>
    <property type="match status" value="1"/>
</dbReference>
<evidence type="ECO:0000313" key="10">
    <source>
        <dbReference type="EMBL" id="KAF9696973.1"/>
    </source>
</evidence>
<accession>A0A8H7J5H2</accession>
<evidence type="ECO:0008006" key="12">
    <source>
        <dbReference type="Google" id="ProtNLM"/>
    </source>
</evidence>
<dbReference type="Gene3D" id="1.10.630.10">
    <property type="entry name" value="Cytochrome P450"/>
    <property type="match status" value="1"/>
</dbReference>
<comment type="similarity">
    <text evidence="2 8">Belongs to the cytochrome P450 family.</text>
</comment>
<dbReference type="Pfam" id="PF00067">
    <property type="entry name" value="p450"/>
    <property type="match status" value="1"/>
</dbReference>
<evidence type="ECO:0000256" key="4">
    <source>
        <dbReference type="ARBA" id="ARBA00023002"/>
    </source>
</evidence>
<evidence type="ECO:0000256" key="7">
    <source>
        <dbReference type="PIRSR" id="PIRSR602401-1"/>
    </source>
</evidence>
<keyword evidence="11" id="KW-1185">Reference proteome</keyword>
<evidence type="ECO:0000256" key="1">
    <source>
        <dbReference type="ARBA" id="ARBA00001971"/>
    </source>
</evidence>